<keyword evidence="5 12" id="KW-0547">Nucleotide-binding</keyword>
<evidence type="ECO:0000256" key="3">
    <source>
        <dbReference type="ARBA" id="ARBA00022691"/>
    </source>
</evidence>
<dbReference type="InterPro" id="IPR000385">
    <property type="entry name" value="MoaA_NifB_PqqE_Fe-S-bd_CS"/>
</dbReference>
<feature type="binding site" evidence="12">
    <location>
        <position position="63"/>
    </location>
    <ligand>
        <name>GTP</name>
        <dbReference type="ChEBI" id="CHEBI:37565"/>
    </ligand>
</feature>
<dbReference type="GO" id="GO:0005525">
    <property type="term" value="F:GTP binding"/>
    <property type="evidence" value="ECO:0007669"/>
    <property type="project" value="UniProtKB-UniRule"/>
</dbReference>
<feature type="binding site" evidence="12">
    <location>
        <position position="188"/>
    </location>
    <ligand>
        <name>S-adenosyl-L-methionine</name>
        <dbReference type="ChEBI" id="CHEBI:59789"/>
    </ligand>
</feature>
<evidence type="ECO:0000256" key="2">
    <source>
        <dbReference type="ARBA" id="ARBA00022485"/>
    </source>
</evidence>
<keyword evidence="2 12" id="KW-0004">4Fe-4S</keyword>
<dbReference type="SUPFAM" id="SSF102114">
    <property type="entry name" value="Radical SAM enzymes"/>
    <property type="match status" value="1"/>
</dbReference>
<evidence type="ECO:0000256" key="9">
    <source>
        <dbReference type="ARBA" id="ARBA00023150"/>
    </source>
</evidence>
<evidence type="ECO:0000256" key="1">
    <source>
        <dbReference type="ARBA" id="ARBA00012167"/>
    </source>
</evidence>
<keyword evidence="10 12" id="KW-0456">Lyase</keyword>
<feature type="domain" description="Radical SAM core" evidence="13">
    <location>
        <begin position="4"/>
        <end position="219"/>
    </location>
</feature>
<dbReference type="AlphaFoldDB" id="A0A8J6QMJ9"/>
<dbReference type="SFLD" id="SFLDS00029">
    <property type="entry name" value="Radical_SAM"/>
    <property type="match status" value="1"/>
</dbReference>
<comment type="pathway">
    <text evidence="12">Cofactor biosynthesis; molybdopterin biosynthesis.</text>
</comment>
<dbReference type="SFLD" id="SFLDG01067">
    <property type="entry name" value="SPASM/twitch_domain_containing"/>
    <property type="match status" value="1"/>
</dbReference>
<evidence type="ECO:0000256" key="7">
    <source>
        <dbReference type="ARBA" id="ARBA00023014"/>
    </source>
</evidence>
<keyword evidence="8 12" id="KW-0342">GTP-binding</keyword>
<comment type="catalytic activity">
    <reaction evidence="11 12">
        <text>GTP + AH2 + S-adenosyl-L-methionine = (8S)-3',8-cyclo-7,8-dihydroguanosine 5'-triphosphate + 5'-deoxyadenosine + L-methionine + A + H(+)</text>
        <dbReference type="Rhea" id="RHEA:49576"/>
        <dbReference type="ChEBI" id="CHEBI:13193"/>
        <dbReference type="ChEBI" id="CHEBI:15378"/>
        <dbReference type="ChEBI" id="CHEBI:17319"/>
        <dbReference type="ChEBI" id="CHEBI:17499"/>
        <dbReference type="ChEBI" id="CHEBI:37565"/>
        <dbReference type="ChEBI" id="CHEBI:57844"/>
        <dbReference type="ChEBI" id="CHEBI:59789"/>
        <dbReference type="ChEBI" id="CHEBI:131766"/>
        <dbReference type="EC" id="4.1.99.22"/>
    </reaction>
</comment>
<keyword evidence="9 12" id="KW-0501">Molybdenum cofactor biosynthesis</keyword>
<dbReference type="GO" id="GO:0046872">
    <property type="term" value="F:metal ion binding"/>
    <property type="evidence" value="ECO:0007669"/>
    <property type="project" value="UniProtKB-KW"/>
</dbReference>
<feature type="binding site" evidence="12">
    <location>
        <position position="251"/>
    </location>
    <ligand>
        <name>[4Fe-4S] cluster</name>
        <dbReference type="ChEBI" id="CHEBI:49883"/>
        <label>2</label>
        <note>4Fe-4S-substrate</note>
    </ligand>
</feature>
<dbReference type="Proteomes" id="UP000632828">
    <property type="component" value="Unassembled WGS sequence"/>
</dbReference>
<dbReference type="PROSITE" id="PS51918">
    <property type="entry name" value="RADICAL_SAM"/>
    <property type="match status" value="1"/>
</dbReference>
<reference evidence="14" key="1">
    <citation type="submission" date="2020-09" db="EMBL/GenBank/DDBJ databases">
        <title>Pelobacter alkaliphilus sp. nov., a novel anaerobic arsenate-reducing bacterium from terrestrial mud volcano.</title>
        <authorList>
            <person name="Khomyakova M.A."/>
            <person name="Merkel A.Y."/>
            <person name="Slobodkin A.I."/>
        </authorList>
    </citation>
    <scope>NUCLEOTIDE SEQUENCE</scope>
    <source>
        <strain evidence="14">M08fum</strain>
    </source>
</reference>
<dbReference type="Gene3D" id="3.20.20.70">
    <property type="entry name" value="Aldolase class I"/>
    <property type="match status" value="1"/>
</dbReference>
<dbReference type="GO" id="GO:0061799">
    <property type="term" value="F:cyclic pyranopterin monophosphate synthase activity"/>
    <property type="evidence" value="ECO:0007669"/>
    <property type="project" value="TreeGrafter"/>
</dbReference>
<feature type="binding site" evidence="12">
    <location>
        <position position="268"/>
    </location>
    <ligand>
        <name>[4Fe-4S] cluster</name>
        <dbReference type="ChEBI" id="CHEBI:49883"/>
        <label>2</label>
        <note>4Fe-4S-substrate</note>
    </ligand>
</feature>
<evidence type="ECO:0000256" key="8">
    <source>
        <dbReference type="ARBA" id="ARBA00023134"/>
    </source>
</evidence>
<dbReference type="InterPro" id="IPR013785">
    <property type="entry name" value="Aldolase_TIM"/>
</dbReference>
<dbReference type="EC" id="4.1.99.22" evidence="1 12"/>
<dbReference type="InterPro" id="IPR007197">
    <property type="entry name" value="rSAM"/>
</dbReference>
<dbReference type="InterPro" id="IPR040064">
    <property type="entry name" value="MoaA-like"/>
</dbReference>
<evidence type="ECO:0000256" key="5">
    <source>
        <dbReference type="ARBA" id="ARBA00022741"/>
    </source>
</evidence>
<dbReference type="GO" id="GO:0061798">
    <property type="term" value="F:GTP 3',8'-cyclase activity"/>
    <property type="evidence" value="ECO:0007669"/>
    <property type="project" value="UniProtKB-UniRule"/>
</dbReference>
<dbReference type="GO" id="GO:0006777">
    <property type="term" value="P:Mo-molybdopterin cofactor biosynthetic process"/>
    <property type="evidence" value="ECO:0007669"/>
    <property type="project" value="UniProtKB-UniRule"/>
</dbReference>
<feature type="binding site" evidence="12">
    <location>
        <position position="254"/>
    </location>
    <ligand>
        <name>[4Fe-4S] cluster</name>
        <dbReference type="ChEBI" id="CHEBI:49883"/>
        <label>2</label>
        <note>4Fe-4S-substrate</note>
    </ligand>
</feature>
<feature type="binding site" evidence="12">
    <location>
        <position position="27"/>
    </location>
    <ligand>
        <name>[4Fe-4S] cluster</name>
        <dbReference type="ChEBI" id="CHEBI:49883"/>
        <label>1</label>
        <note>4Fe-4S-S-AdoMet</note>
    </ligand>
</feature>
<keyword evidence="7 12" id="KW-0411">Iron-sulfur</keyword>
<accession>A0A8J6QMJ9</accession>
<comment type="similarity">
    <text evidence="12">Belongs to the radical SAM superfamily. MoaA family.</text>
</comment>
<gene>
    <name evidence="12 14" type="primary">moaA</name>
    <name evidence="14" type="ORF">ICT70_05555</name>
</gene>
<dbReference type="InterPro" id="IPR010505">
    <property type="entry name" value="MoaA_twitch"/>
</dbReference>
<evidence type="ECO:0000313" key="14">
    <source>
        <dbReference type="EMBL" id="MBD1400132.1"/>
    </source>
</evidence>
<feature type="binding site" evidence="12">
    <location>
        <position position="118"/>
    </location>
    <ligand>
        <name>S-adenosyl-L-methionine</name>
        <dbReference type="ChEBI" id="CHEBI:59789"/>
    </ligand>
</feature>
<dbReference type="CDD" id="cd01335">
    <property type="entry name" value="Radical_SAM"/>
    <property type="match status" value="1"/>
</dbReference>
<dbReference type="GO" id="GO:0051539">
    <property type="term" value="F:4 iron, 4 sulfur cluster binding"/>
    <property type="evidence" value="ECO:0007669"/>
    <property type="project" value="UniProtKB-UniRule"/>
</dbReference>
<evidence type="ECO:0000259" key="13">
    <source>
        <dbReference type="PROSITE" id="PS51918"/>
    </source>
</evidence>
<comment type="cofactor">
    <cofactor evidence="12">
        <name>[4Fe-4S] cluster</name>
        <dbReference type="ChEBI" id="CHEBI:49883"/>
    </cofactor>
    <text evidence="12">Binds 2 [4Fe-4S] clusters. Binds 1 [4Fe-4S] cluster coordinated with 3 cysteines and an exchangeable S-adenosyl-L-methionine and 1 [4Fe-4S] cluster coordinated with 3 cysteines and the GTP-derived substrate.</text>
</comment>
<evidence type="ECO:0000256" key="10">
    <source>
        <dbReference type="ARBA" id="ARBA00023239"/>
    </source>
</evidence>
<dbReference type="SFLD" id="SFLDG01386">
    <property type="entry name" value="main_SPASM_domain-containing"/>
    <property type="match status" value="1"/>
</dbReference>
<feature type="binding site" evidence="12">
    <location>
        <position position="26"/>
    </location>
    <ligand>
        <name>S-adenosyl-L-methionine</name>
        <dbReference type="ChEBI" id="CHEBI:59789"/>
    </ligand>
</feature>
<feature type="binding site" evidence="12">
    <location>
        <position position="154"/>
    </location>
    <ligand>
        <name>GTP</name>
        <dbReference type="ChEBI" id="CHEBI:37565"/>
    </ligand>
</feature>
<feature type="binding site" evidence="12">
    <location>
        <position position="13"/>
    </location>
    <ligand>
        <name>GTP</name>
        <dbReference type="ChEBI" id="CHEBI:37565"/>
    </ligand>
</feature>
<evidence type="ECO:0000313" key="15">
    <source>
        <dbReference type="Proteomes" id="UP000632828"/>
    </source>
</evidence>
<dbReference type="InterPro" id="IPR006638">
    <property type="entry name" value="Elp3/MiaA/NifB-like_rSAM"/>
</dbReference>
<keyword evidence="15" id="KW-1185">Reference proteome</keyword>
<name>A0A8J6QMJ9_9BACT</name>
<comment type="subunit">
    <text evidence="12">Monomer and homodimer.</text>
</comment>
<protein>
    <recommendedName>
        <fullName evidence="1 12">GTP 3',8-cyclase</fullName>
        <ecNumber evidence="1 12">4.1.99.22</ecNumber>
    </recommendedName>
    <alternativeName>
        <fullName evidence="12">Molybdenum cofactor biosynthesis protein A</fullName>
    </alternativeName>
</protein>
<evidence type="ECO:0000256" key="4">
    <source>
        <dbReference type="ARBA" id="ARBA00022723"/>
    </source>
</evidence>
<dbReference type="InterPro" id="IPR058240">
    <property type="entry name" value="rSAM_sf"/>
</dbReference>
<sequence length="323" mass="35426">MQDSFGRTINYLRLSITDRCNLRCLYCMPATGITSQHHDNILRYDEMLRIVAAATTLGIRKVRITGGEPLVRKGVIGFLEQLAALEGIEEIALTTNGILLADYAEELYAAGVKRLNISLDSLKPDTFSDITRGGDLGRVLAGIGKAEQVGMKIKLNLVAMRGVNDHELLDFAALSIDKPWSVRFIEYMPTIREQQWQHRIISGADILALLNQHYQLNPLTADRFCGPARPYRIAGAAGTLGIITPMSEHFCGSCNRIRVTSMGQAKSCLMSNDAVDLRPLLGVRQQSKLIDALKMVICGKPEHHCLGSDPDSTTPFSMASIGG</sequence>
<feature type="binding site" evidence="12">
    <location>
        <position position="94"/>
    </location>
    <ligand>
        <name>GTP</name>
        <dbReference type="ChEBI" id="CHEBI:37565"/>
    </ligand>
</feature>
<evidence type="ECO:0000256" key="12">
    <source>
        <dbReference type="HAMAP-Rule" id="MF_01225"/>
    </source>
</evidence>
<dbReference type="Pfam" id="PF04055">
    <property type="entry name" value="Radical_SAM"/>
    <property type="match status" value="1"/>
</dbReference>
<proteinExistence type="inferred from homology"/>
<dbReference type="NCBIfam" id="TIGR02666">
    <property type="entry name" value="moaA"/>
    <property type="match status" value="1"/>
</dbReference>
<dbReference type="EMBL" id="JACWUN010000005">
    <property type="protein sequence ID" value="MBD1400132.1"/>
    <property type="molecule type" value="Genomic_DNA"/>
</dbReference>
<feature type="binding site" evidence="12">
    <location>
        <position position="24"/>
    </location>
    <ligand>
        <name>[4Fe-4S] cluster</name>
        <dbReference type="ChEBI" id="CHEBI:49883"/>
        <label>1</label>
        <note>4Fe-4S-S-AdoMet</note>
    </ligand>
</feature>
<keyword evidence="3 12" id="KW-0949">S-adenosyl-L-methionine</keyword>
<dbReference type="InterPro" id="IPR050105">
    <property type="entry name" value="MoCo_biosynth_MoaA/MoaC"/>
</dbReference>
<evidence type="ECO:0000256" key="11">
    <source>
        <dbReference type="ARBA" id="ARBA00048697"/>
    </source>
</evidence>
<feature type="binding site" evidence="12">
    <location>
        <position position="67"/>
    </location>
    <ligand>
        <name>S-adenosyl-L-methionine</name>
        <dbReference type="ChEBI" id="CHEBI:59789"/>
    </ligand>
</feature>
<dbReference type="GO" id="GO:1904047">
    <property type="term" value="F:S-adenosyl-L-methionine binding"/>
    <property type="evidence" value="ECO:0007669"/>
    <property type="project" value="UniProtKB-UniRule"/>
</dbReference>
<dbReference type="UniPathway" id="UPA00344"/>
<feature type="binding site" evidence="12">
    <location>
        <begin position="256"/>
        <end position="258"/>
    </location>
    <ligand>
        <name>GTP</name>
        <dbReference type="ChEBI" id="CHEBI:37565"/>
    </ligand>
</feature>
<keyword evidence="6 12" id="KW-0408">Iron</keyword>
<evidence type="ECO:0000256" key="6">
    <source>
        <dbReference type="ARBA" id="ARBA00023004"/>
    </source>
</evidence>
<organism evidence="14 15">
    <name type="scientific">Pelovirga terrestris</name>
    <dbReference type="NCBI Taxonomy" id="2771352"/>
    <lineage>
        <taxon>Bacteria</taxon>
        <taxon>Pseudomonadati</taxon>
        <taxon>Thermodesulfobacteriota</taxon>
        <taxon>Desulfuromonadia</taxon>
        <taxon>Geobacterales</taxon>
        <taxon>Geobacteraceae</taxon>
        <taxon>Pelovirga</taxon>
    </lineage>
</organism>
<dbReference type="PANTHER" id="PTHR22960">
    <property type="entry name" value="MOLYBDOPTERIN COFACTOR SYNTHESIS PROTEIN A"/>
    <property type="match status" value="1"/>
</dbReference>
<feature type="binding site" evidence="12">
    <location>
        <position position="20"/>
    </location>
    <ligand>
        <name>[4Fe-4S] cluster</name>
        <dbReference type="ChEBI" id="CHEBI:49883"/>
        <label>1</label>
        <note>4Fe-4S-S-AdoMet</note>
    </ligand>
</feature>
<dbReference type="Pfam" id="PF06463">
    <property type="entry name" value="Mob_synth_C"/>
    <property type="match status" value="1"/>
</dbReference>
<dbReference type="SMART" id="SM00729">
    <property type="entry name" value="Elp3"/>
    <property type="match status" value="1"/>
</dbReference>
<dbReference type="HAMAP" id="MF_01225_B">
    <property type="entry name" value="MoaA_B"/>
    <property type="match status" value="1"/>
</dbReference>
<dbReference type="InterPro" id="IPR013483">
    <property type="entry name" value="MoaA"/>
</dbReference>
<dbReference type="SFLD" id="SFLDG01383">
    <property type="entry name" value="cyclic_pyranopterin_phosphate"/>
    <property type="match status" value="1"/>
</dbReference>
<dbReference type="PROSITE" id="PS01305">
    <property type="entry name" value="MOAA_NIFB_PQQE"/>
    <property type="match status" value="1"/>
</dbReference>
<comment type="function">
    <text evidence="12">Catalyzes the cyclization of GTP to (8S)-3',8-cyclo-7,8-dihydroguanosine 5'-triphosphate.</text>
</comment>
<dbReference type="CDD" id="cd21117">
    <property type="entry name" value="Twitch_MoaA"/>
    <property type="match status" value="1"/>
</dbReference>
<dbReference type="PANTHER" id="PTHR22960:SF0">
    <property type="entry name" value="MOLYBDENUM COFACTOR BIOSYNTHESIS PROTEIN 1"/>
    <property type="match status" value="1"/>
</dbReference>
<keyword evidence="4 12" id="KW-0479">Metal-binding</keyword>
<comment type="caution">
    <text evidence="14">The sequence shown here is derived from an EMBL/GenBank/DDBJ whole genome shotgun (WGS) entry which is preliminary data.</text>
</comment>